<dbReference type="RefSeq" id="WP_117441692.1">
    <property type="nucleotide sequence ID" value="NZ_JAJFEO010000058.1"/>
</dbReference>
<dbReference type="Pfam" id="PF00588">
    <property type="entry name" value="SpoU_methylase"/>
    <property type="match status" value="1"/>
</dbReference>
<evidence type="ECO:0000313" key="6">
    <source>
        <dbReference type="Proteomes" id="UP000260025"/>
    </source>
</evidence>
<proteinExistence type="inferred from homology"/>
<dbReference type="GO" id="GO:0003723">
    <property type="term" value="F:RNA binding"/>
    <property type="evidence" value="ECO:0007669"/>
    <property type="project" value="InterPro"/>
</dbReference>
<dbReference type="GO" id="GO:0008173">
    <property type="term" value="F:RNA methyltransferase activity"/>
    <property type="evidence" value="ECO:0007669"/>
    <property type="project" value="InterPro"/>
</dbReference>
<dbReference type="Pfam" id="PF22435">
    <property type="entry name" value="MRM3-like_sub_bind"/>
    <property type="match status" value="1"/>
</dbReference>
<organism evidence="5 6">
    <name type="scientific">Clostridium innocuum</name>
    <dbReference type="NCBI Taxonomy" id="1522"/>
    <lineage>
        <taxon>Bacteria</taxon>
        <taxon>Bacillati</taxon>
        <taxon>Bacillota</taxon>
        <taxon>Clostridia</taxon>
        <taxon>Eubacteriales</taxon>
        <taxon>Clostridiaceae</taxon>
        <taxon>Clostridium</taxon>
    </lineage>
</organism>
<evidence type="ECO:0000256" key="1">
    <source>
        <dbReference type="ARBA" id="ARBA00007228"/>
    </source>
</evidence>
<dbReference type="SMART" id="SM00967">
    <property type="entry name" value="SpoU_sub_bind"/>
    <property type="match status" value="1"/>
</dbReference>
<dbReference type="CDD" id="cd18095">
    <property type="entry name" value="SpoU-like_rRNA-MTase"/>
    <property type="match status" value="1"/>
</dbReference>
<dbReference type="EMBL" id="QVEV01000001">
    <property type="protein sequence ID" value="RGC19221.1"/>
    <property type="molecule type" value="Genomic_DNA"/>
</dbReference>
<dbReference type="InterPro" id="IPR029064">
    <property type="entry name" value="Ribosomal_eL30-like_sf"/>
</dbReference>
<comment type="caution">
    <text evidence="5">The sequence shown here is derived from an EMBL/GenBank/DDBJ whole genome shotgun (WGS) entry which is preliminary data.</text>
</comment>
<dbReference type="InterPro" id="IPR051259">
    <property type="entry name" value="rRNA_Methyltransferase"/>
</dbReference>
<name>A0A3E2W4N4_CLOIN</name>
<reference evidence="5 6" key="1">
    <citation type="submission" date="2018-08" db="EMBL/GenBank/DDBJ databases">
        <title>A genome reference for cultivated species of the human gut microbiota.</title>
        <authorList>
            <person name="Zou Y."/>
            <person name="Xue W."/>
            <person name="Luo G."/>
        </authorList>
    </citation>
    <scope>NUCLEOTIDE SEQUENCE [LARGE SCALE GENOMIC DNA]</scope>
    <source>
        <strain evidence="5 6">OF01-2LB</strain>
    </source>
</reference>
<evidence type="ECO:0000313" key="5">
    <source>
        <dbReference type="EMBL" id="RGC19221.1"/>
    </source>
</evidence>
<dbReference type="SUPFAM" id="SSF55315">
    <property type="entry name" value="L30e-like"/>
    <property type="match status" value="1"/>
</dbReference>
<accession>A0A3E2W4N4</accession>
<comment type="similarity">
    <text evidence="1">Belongs to the class IV-like SAM-binding methyltransferase superfamily. RNA methyltransferase TrmH family.</text>
</comment>
<evidence type="ECO:0000256" key="3">
    <source>
        <dbReference type="ARBA" id="ARBA00022679"/>
    </source>
</evidence>
<sequence length="243" mass="27436">MEITSLTNAKVKQWAKYKEKKYREKERRFLIEGEHLIEEAVRANLVECIIVEREKPHPFQQFPVYEVTPEILRKLESSVSGTWIMAVCHMPQYSEADYGQRVIVLDDVQDPGNVGTIIRTALSFGYDAVLLSAHSCDIYNEKVIRSTQGALFHIPVIRGDVHAMLMELKQRGSRILATSLHNASALREVAVPEAFALVFGNEGKGVSEEVLRLADTHVFIEMHTFESLNVAVAAGICMYAFKK</sequence>
<dbReference type="InterPro" id="IPR001537">
    <property type="entry name" value="SpoU_MeTrfase"/>
</dbReference>
<dbReference type="GO" id="GO:0032259">
    <property type="term" value="P:methylation"/>
    <property type="evidence" value="ECO:0007669"/>
    <property type="project" value="UniProtKB-KW"/>
</dbReference>
<dbReference type="PANTHER" id="PTHR43191">
    <property type="entry name" value="RRNA METHYLTRANSFERASE 3"/>
    <property type="match status" value="1"/>
</dbReference>
<protein>
    <submittedName>
        <fullName evidence="5">RNA methyltransferase</fullName>
    </submittedName>
</protein>
<dbReference type="InterPro" id="IPR053888">
    <property type="entry name" value="MRM3-like_sub_bind"/>
</dbReference>
<dbReference type="Gene3D" id="3.40.1280.10">
    <property type="match status" value="1"/>
</dbReference>
<dbReference type="AlphaFoldDB" id="A0A3E2W4N4"/>
<dbReference type="Proteomes" id="UP000260025">
    <property type="component" value="Unassembled WGS sequence"/>
</dbReference>
<dbReference type="InterPro" id="IPR013123">
    <property type="entry name" value="SpoU_subst-bd"/>
</dbReference>
<feature type="domain" description="RNA 2-O ribose methyltransferase substrate binding" evidence="4">
    <location>
        <begin position="30"/>
        <end position="94"/>
    </location>
</feature>
<dbReference type="GO" id="GO:0005737">
    <property type="term" value="C:cytoplasm"/>
    <property type="evidence" value="ECO:0007669"/>
    <property type="project" value="UniProtKB-ARBA"/>
</dbReference>
<evidence type="ECO:0000259" key="4">
    <source>
        <dbReference type="SMART" id="SM00967"/>
    </source>
</evidence>
<dbReference type="Gene3D" id="3.30.1330.30">
    <property type="match status" value="1"/>
</dbReference>
<dbReference type="OrthoDB" id="9785673at2"/>
<keyword evidence="2 5" id="KW-0489">Methyltransferase</keyword>
<dbReference type="SUPFAM" id="SSF75217">
    <property type="entry name" value="alpha/beta knot"/>
    <property type="match status" value="1"/>
</dbReference>
<keyword evidence="3 5" id="KW-0808">Transferase</keyword>
<evidence type="ECO:0000256" key="2">
    <source>
        <dbReference type="ARBA" id="ARBA00022603"/>
    </source>
</evidence>
<dbReference type="PANTHER" id="PTHR43191:SF2">
    <property type="entry name" value="RRNA METHYLTRANSFERASE 3, MITOCHONDRIAL"/>
    <property type="match status" value="1"/>
</dbReference>
<dbReference type="InterPro" id="IPR029028">
    <property type="entry name" value="Alpha/beta_knot_MTases"/>
</dbReference>
<dbReference type="GO" id="GO:0006396">
    <property type="term" value="P:RNA processing"/>
    <property type="evidence" value="ECO:0007669"/>
    <property type="project" value="InterPro"/>
</dbReference>
<gene>
    <name evidence="5" type="ORF">DXA38_00115</name>
</gene>
<dbReference type="InterPro" id="IPR029026">
    <property type="entry name" value="tRNA_m1G_MTases_N"/>
</dbReference>